<dbReference type="GO" id="GO:0006364">
    <property type="term" value="P:rRNA processing"/>
    <property type="evidence" value="ECO:0007669"/>
    <property type="project" value="InterPro"/>
</dbReference>
<dbReference type="InterPro" id="IPR056750">
    <property type="entry name" value="RRM_ESF1"/>
</dbReference>
<dbReference type="InterPro" id="IPR039754">
    <property type="entry name" value="Esf1"/>
</dbReference>
<name>D5ABU9_PICSI</name>
<evidence type="ECO:0000259" key="1">
    <source>
        <dbReference type="Pfam" id="PF25121"/>
    </source>
</evidence>
<reference evidence="2" key="1">
    <citation type="submission" date="2010-04" db="EMBL/GenBank/DDBJ databases">
        <authorList>
            <person name="Reid K.E."/>
            <person name="Liao N."/>
            <person name="Chan S."/>
            <person name="Docking R."/>
            <person name="Taylor G."/>
            <person name="Moore R."/>
            <person name="Mayo M."/>
            <person name="Munro S."/>
            <person name="King J."/>
            <person name="Yanchuk A."/>
            <person name="Holt R."/>
            <person name="Jones S."/>
            <person name="Marra M."/>
            <person name="Ritland C.E."/>
            <person name="Ritland K."/>
            <person name="Bohlmann J."/>
        </authorList>
    </citation>
    <scope>NUCLEOTIDE SEQUENCE</scope>
    <source>
        <tissue evidence="2">Bud</tissue>
    </source>
</reference>
<dbReference type="PANTHER" id="PTHR12202">
    <property type="entry name" value="ESF1 HOMOLOG"/>
    <property type="match status" value="1"/>
</dbReference>
<dbReference type="GO" id="GO:0003723">
    <property type="term" value="F:RNA binding"/>
    <property type="evidence" value="ECO:0007669"/>
    <property type="project" value="TreeGrafter"/>
</dbReference>
<sequence length="178" mass="20512">MDWNHIKAVDLLVCMNCFLPKGGQILTVAVYPSEFGLKRMAEEAVRGPALFGSDDESSEDDQDELENEKLRQYEKDRLRYYFAVIECDSSATSGYLYKACDGVEFERTSNVLDLRFIPDDMEFDHPPRDIATEVPTNYLAPDFHTRALQHSKVNIAWDDDEPLRVKTLHRKFDPDQGE</sequence>
<dbReference type="AlphaFoldDB" id="D5ABU9"/>
<feature type="domain" description="ESF1 RRM" evidence="1">
    <location>
        <begin position="1"/>
        <end position="132"/>
    </location>
</feature>
<proteinExistence type="evidence at transcript level"/>
<evidence type="ECO:0000313" key="2">
    <source>
        <dbReference type="EMBL" id="ADE77018.1"/>
    </source>
</evidence>
<dbReference type="Pfam" id="PF25121">
    <property type="entry name" value="RRM_ESF1"/>
    <property type="match status" value="1"/>
</dbReference>
<accession>D5ABU9</accession>
<dbReference type="PANTHER" id="PTHR12202:SF0">
    <property type="entry name" value="ESF1 HOMOLOG"/>
    <property type="match status" value="1"/>
</dbReference>
<dbReference type="EMBL" id="BT123715">
    <property type="protein sequence ID" value="ADE77018.1"/>
    <property type="molecule type" value="mRNA"/>
</dbReference>
<protein>
    <recommendedName>
        <fullName evidence="1">ESF1 RRM domain-containing protein</fullName>
    </recommendedName>
</protein>
<organism evidence="2">
    <name type="scientific">Picea sitchensis</name>
    <name type="common">Sitka spruce</name>
    <name type="synonym">Pinus sitchensis</name>
    <dbReference type="NCBI Taxonomy" id="3332"/>
    <lineage>
        <taxon>Eukaryota</taxon>
        <taxon>Viridiplantae</taxon>
        <taxon>Streptophyta</taxon>
        <taxon>Embryophyta</taxon>
        <taxon>Tracheophyta</taxon>
        <taxon>Spermatophyta</taxon>
        <taxon>Pinopsida</taxon>
        <taxon>Pinidae</taxon>
        <taxon>Conifers I</taxon>
        <taxon>Pinales</taxon>
        <taxon>Pinaceae</taxon>
        <taxon>Picea</taxon>
    </lineage>
</organism>